<sequence length="342" mass="37288">MANKRIPVVIVAGFLGSGKTTLLNHLLRNNRGARIGVIVNDFGSVNIDSMMVAGQVDSMVSLSNGCLCCAVDVADMDAMLDRLAHRTSGIDVIVVEASGLAEPRNMIRLVVGSGNEYVGYGGLVLVVDAAEFGTVRDRHPELDQHVALADLVLLNKTDRIDGDAHDELLELLCRLNDRAAIVSTVHGRIDPALLFDIPERPEPQPGEQLSLDRLLYEEHDEDGDHTHLHDGYEAVDFESPVPLHPRALVDFLEDQPAGVFRIKGYVHVVAGGRTRTYLLHTVGDHIRFDPVRRTGDVPATTRLVVIGADLDPEAVRARLAECVPTEPVPADAMLAVHRFTPR</sequence>
<dbReference type="InterPro" id="IPR003495">
    <property type="entry name" value="CobW/HypB/UreG_nucleotide-bd"/>
</dbReference>
<dbReference type="SUPFAM" id="SSF52540">
    <property type="entry name" value="P-loop containing nucleoside triphosphate hydrolases"/>
    <property type="match status" value="1"/>
</dbReference>
<dbReference type="InterPro" id="IPR027417">
    <property type="entry name" value="P-loop_NTPase"/>
</dbReference>
<evidence type="ECO:0000256" key="5">
    <source>
        <dbReference type="ARBA" id="ARBA00049117"/>
    </source>
</evidence>
<dbReference type="GO" id="GO:0016787">
    <property type="term" value="F:hydrolase activity"/>
    <property type="evidence" value="ECO:0007669"/>
    <property type="project" value="UniProtKB-KW"/>
</dbReference>
<dbReference type="PANTHER" id="PTHR13748">
    <property type="entry name" value="COBW-RELATED"/>
    <property type="match status" value="1"/>
</dbReference>
<name>A0AA46P464_9NOCA</name>
<dbReference type="SMART" id="SM00833">
    <property type="entry name" value="CobW_C"/>
    <property type="match status" value="1"/>
</dbReference>
<feature type="domain" description="CobW C-terminal" evidence="6">
    <location>
        <begin position="232"/>
        <end position="323"/>
    </location>
</feature>
<dbReference type="GO" id="GO:0000166">
    <property type="term" value="F:nucleotide binding"/>
    <property type="evidence" value="ECO:0007669"/>
    <property type="project" value="UniProtKB-KW"/>
</dbReference>
<evidence type="ECO:0000313" key="8">
    <source>
        <dbReference type="Proteomes" id="UP001163947"/>
    </source>
</evidence>
<dbReference type="Gene3D" id="3.30.1220.10">
    <property type="entry name" value="CobW-like, C-terminal domain"/>
    <property type="match status" value="1"/>
</dbReference>
<dbReference type="AlphaFoldDB" id="A0AA46P464"/>
<evidence type="ECO:0000259" key="6">
    <source>
        <dbReference type="SMART" id="SM00833"/>
    </source>
</evidence>
<dbReference type="GeneID" id="83621165"/>
<gene>
    <name evidence="7" type="ORF">OCS65_12070</name>
</gene>
<keyword evidence="3" id="KW-0143">Chaperone</keyword>
<dbReference type="RefSeq" id="WP_044476173.1">
    <property type="nucleotide sequence ID" value="NZ_CAVJ010000159.1"/>
</dbReference>
<dbReference type="GO" id="GO:0005737">
    <property type="term" value="C:cytoplasm"/>
    <property type="evidence" value="ECO:0007669"/>
    <property type="project" value="TreeGrafter"/>
</dbReference>
<dbReference type="InterPro" id="IPR051316">
    <property type="entry name" value="Zinc-reg_GTPase_activator"/>
</dbReference>
<evidence type="ECO:0000313" key="7">
    <source>
        <dbReference type="EMBL" id="UYF96433.1"/>
    </source>
</evidence>
<comment type="catalytic activity">
    <reaction evidence="5">
        <text>GTP + H2O = GDP + phosphate + H(+)</text>
        <dbReference type="Rhea" id="RHEA:19669"/>
        <dbReference type="ChEBI" id="CHEBI:15377"/>
        <dbReference type="ChEBI" id="CHEBI:15378"/>
        <dbReference type="ChEBI" id="CHEBI:37565"/>
        <dbReference type="ChEBI" id="CHEBI:43474"/>
        <dbReference type="ChEBI" id="CHEBI:58189"/>
    </reaction>
    <physiologicalReaction direction="left-to-right" evidence="5">
        <dbReference type="Rhea" id="RHEA:19670"/>
    </physiologicalReaction>
</comment>
<dbReference type="SUPFAM" id="SSF90002">
    <property type="entry name" value="Hypothetical protein YjiA, C-terminal domain"/>
    <property type="match status" value="1"/>
</dbReference>
<protein>
    <submittedName>
        <fullName evidence="7">GTP-binding protein</fullName>
    </submittedName>
</protein>
<dbReference type="EMBL" id="CP106982">
    <property type="protein sequence ID" value="UYF96433.1"/>
    <property type="molecule type" value="Genomic_DNA"/>
</dbReference>
<evidence type="ECO:0000256" key="1">
    <source>
        <dbReference type="ARBA" id="ARBA00022741"/>
    </source>
</evidence>
<keyword evidence="1" id="KW-0547">Nucleotide-binding</keyword>
<evidence type="ECO:0000256" key="3">
    <source>
        <dbReference type="ARBA" id="ARBA00023186"/>
    </source>
</evidence>
<dbReference type="CDD" id="cd03112">
    <property type="entry name" value="CobW-like"/>
    <property type="match status" value="1"/>
</dbReference>
<dbReference type="Proteomes" id="UP001163947">
    <property type="component" value="Chromosome"/>
</dbReference>
<evidence type="ECO:0000256" key="2">
    <source>
        <dbReference type="ARBA" id="ARBA00022801"/>
    </source>
</evidence>
<proteinExistence type="inferred from homology"/>
<dbReference type="Gene3D" id="3.40.50.300">
    <property type="entry name" value="P-loop containing nucleotide triphosphate hydrolases"/>
    <property type="match status" value="1"/>
</dbReference>
<dbReference type="InterPro" id="IPR036627">
    <property type="entry name" value="CobW-likC_sf"/>
</dbReference>
<reference evidence="7" key="1">
    <citation type="submission" date="2022-09" db="EMBL/GenBank/DDBJ databases">
        <title>The genome sequence of Rhodococcus aetherivorans N1.</title>
        <authorList>
            <person name="Jiang W."/>
        </authorList>
    </citation>
    <scope>NUCLEOTIDE SEQUENCE</scope>
    <source>
        <strain evidence="7">N1</strain>
    </source>
</reference>
<dbReference type="PANTHER" id="PTHR13748:SF62">
    <property type="entry name" value="COBW DOMAIN-CONTAINING PROTEIN"/>
    <property type="match status" value="1"/>
</dbReference>
<accession>A0AA46P464</accession>
<dbReference type="Pfam" id="PF07683">
    <property type="entry name" value="CobW_C"/>
    <property type="match status" value="1"/>
</dbReference>
<evidence type="ECO:0000256" key="4">
    <source>
        <dbReference type="ARBA" id="ARBA00034320"/>
    </source>
</evidence>
<dbReference type="Pfam" id="PF02492">
    <property type="entry name" value="cobW"/>
    <property type="match status" value="1"/>
</dbReference>
<organism evidence="7 8">
    <name type="scientific">Rhodococcus aetherivorans</name>
    <dbReference type="NCBI Taxonomy" id="191292"/>
    <lineage>
        <taxon>Bacteria</taxon>
        <taxon>Bacillati</taxon>
        <taxon>Actinomycetota</taxon>
        <taxon>Actinomycetes</taxon>
        <taxon>Mycobacteriales</taxon>
        <taxon>Nocardiaceae</taxon>
        <taxon>Rhodococcus</taxon>
    </lineage>
</organism>
<dbReference type="KEGG" id="rav:AAT18_16685"/>
<comment type="similarity">
    <text evidence="4">Belongs to the SIMIBI class G3E GTPase family. ZNG1 subfamily.</text>
</comment>
<keyword evidence="2" id="KW-0378">Hydrolase</keyword>
<dbReference type="InterPro" id="IPR011629">
    <property type="entry name" value="CobW-like_C"/>
</dbReference>